<dbReference type="InterPro" id="IPR011761">
    <property type="entry name" value="ATP-grasp"/>
</dbReference>
<evidence type="ECO:0000259" key="5">
    <source>
        <dbReference type="PROSITE" id="PS50975"/>
    </source>
</evidence>
<dbReference type="Gene3D" id="3.30.470.20">
    <property type="entry name" value="ATP-grasp fold, B domain"/>
    <property type="match status" value="1"/>
</dbReference>
<feature type="non-terminal residue" evidence="6">
    <location>
        <position position="1"/>
    </location>
</feature>
<name>A0ABW3CTC9_9ACTN</name>
<keyword evidence="7" id="KW-1185">Reference proteome</keyword>
<keyword evidence="1" id="KW-0436">Ligase</keyword>
<dbReference type="PROSITE" id="PS50975">
    <property type="entry name" value="ATP_GRASP"/>
    <property type="match status" value="1"/>
</dbReference>
<dbReference type="Pfam" id="PF02655">
    <property type="entry name" value="ATP-grasp_3"/>
    <property type="match status" value="1"/>
</dbReference>
<organism evidence="6 7">
    <name type="scientific">Actinomadura adrarensis</name>
    <dbReference type="NCBI Taxonomy" id="1819600"/>
    <lineage>
        <taxon>Bacteria</taxon>
        <taxon>Bacillati</taxon>
        <taxon>Actinomycetota</taxon>
        <taxon>Actinomycetes</taxon>
        <taxon>Streptosporangiales</taxon>
        <taxon>Thermomonosporaceae</taxon>
        <taxon>Actinomadura</taxon>
    </lineage>
</organism>
<dbReference type="Proteomes" id="UP001597083">
    <property type="component" value="Unassembled WGS sequence"/>
</dbReference>
<dbReference type="PANTHER" id="PTHR43585">
    <property type="entry name" value="FUMIPYRROLE BIOSYNTHESIS PROTEIN C"/>
    <property type="match status" value="1"/>
</dbReference>
<evidence type="ECO:0000256" key="1">
    <source>
        <dbReference type="ARBA" id="ARBA00022598"/>
    </source>
</evidence>
<evidence type="ECO:0000256" key="3">
    <source>
        <dbReference type="ARBA" id="ARBA00022840"/>
    </source>
</evidence>
<reference evidence="7" key="1">
    <citation type="journal article" date="2019" name="Int. J. Syst. Evol. Microbiol.">
        <title>The Global Catalogue of Microorganisms (GCM) 10K type strain sequencing project: providing services to taxonomists for standard genome sequencing and annotation.</title>
        <authorList>
            <consortium name="The Broad Institute Genomics Platform"/>
            <consortium name="The Broad Institute Genome Sequencing Center for Infectious Disease"/>
            <person name="Wu L."/>
            <person name="Ma J."/>
        </authorList>
    </citation>
    <scope>NUCLEOTIDE SEQUENCE [LARGE SCALE GENOMIC DNA]</scope>
    <source>
        <strain evidence="7">JCM 31696</strain>
    </source>
</reference>
<evidence type="ECO:0000256" key="4">
    <source>
        <dbReference type="PROSITE-ProRule" id="PRU00409"/>
    </source>
</evidence>
<dbReference type="InterPro" id="IPR052032">
    <property type="entry name" value="ATP-dep_AA_Ligase"/>
</dbReference>
<proteinExistence type="predicted"/>
<dbReference type="PANTHER" id="PTHR43585:SF2">
    <property type="entry name" value="ATP-GRASP ENZYME FSQD"/>
    <property type="match status" value="1"/>
</dbReference>
<evidence type="ECO:0000313" key="7">
    <source>
        <dbReference type="Proteomes" id="UP001597083"/>
    </source>
</evidence>
<protein>
    <submittedName>
        <fullName evidence="6">ATP-grasp domain-containing protein</fullName>
    </submittedName>
</protein>
<dbReference type="EMBL" id="JBHTIR010004287">
    <property type="protein sequence ID" value="MFD0856878.1"/>
    <property type="molecule type" value="Genomic_DNA"/>
</dbReference>
<comment type="caution">
    <text evidence="6">The sequence shown here is derived from an EMBL/GenBank/DDBJ whole genome shotgun (WGS) entry which is preliminary data.</text>
</comment>
<evidence type="ECO:0000256" key="2">
    <source>
        <dbReference type="ARBA" id="ARBA00022741"/>
    </source>
</evidence>
<keyword evidence="3 4" id="KW-0067">ATP-binding</keyword>
<feature type="domain" description="ATP-grasp" evidence="5">
    <location>
        <begin position="79"/>
        <end position="260"/>
    </location>
</feature>
<dbReference type="InterPro" id="IPR003806">
    <property type="entry name" value="ATP-grasp_PylC-type"/>
</dbReference>
<keyword evidence="2 4" id="KW-0547">Nucleotide-binding</keyword>
<gene>
    <name evidence="6" type="ORF">ACFQ07_31890</name>
</gene>
<sequence length="359" mass="39313">AVTLLTDRPDDHAEIFDGPIVTCDVTDFREIVARAVELPGGPVAVFSNSDFLQAPTALAASYLGLPGKDWKAATRAKNKALMRRHLAGIDPVFSAPADRVPEDAPYPLVLKPREGVASEDVFLVHDSAELTARRDEIRTRRADPLVVEEYLPGELHTLETLGDGHELRILGSFHTKVSPPPHFIEERLEWAAPPPETHQVLTQLEALGVGFGACHTEFVVHEGRARLIEVNYRLIGDHCDFLMTDLLGIPLFDWILDVHTGEPVPHQEPVLGGARERHAVADVVLAERSGVLTEAPGELELVDGGVRLSYRPQRAVGEQVTLTRTNRDYLGTIRAIGPSVAEVEAAIARFRAAHTWAIA</sequence>
<evidence type="ECO:0000313" key="6">
    <source>
        <dbReference type="EMBL" id="MFD0856878.1"/>
    </source>
</evidence>
<dbReference type="SUPFAM" id="SSF56059">
    <property type="entry name" value="Glutathione synthetase ATP-binding domain-like"/>
    <property type="match status" value="1"/>
</dbReference>
<accession>A0ABW3CTC9</accession>